<dbReference type="RefSeq" id="XP_003646767.1">
    <property type="nucleotide sequence ID" value="XM_003646719.1"/>
</dbReference>
<dbReference type="Proteomes" id="UP000006790">
    <property type="component" value="Chromosome 5"/>
</dbReference>
<dbReference type="InParanoid" id="I6ND08"/>
<feature type="region of interest" description="Disordered" evidence="2">
    <location>
        <begin position="1"/>
        <end position="33"/>
    </location>
</feature>
<dbReference type="KEGG" id="erc:Ecym_5177"/>
<dbReference type="OMA" id="SSPECEY"/>
<accession>I6ND08</accession>
<organism evidence="3 4">
    <name type="scientific">Eremothecium cymbalariae (strain CBS 270.75 / DBVPG 7215 / KCTC 17166 / NRRL Y-17582)</name>
    <name type="common">Yeast</name>
    <dbReference type="NCBI Taxonomy" id="931890"/>
    <lineage>
        <taxon>Eukaryota</taxon>
        <taxon>Fungi</taxon>
        <taxon>Dikarya</taxon>
        <taxon>Ascomycota</taxon>
        <taxon>Saccharomycotina</taxon>
        <taxon>Saccharomycetes</taxon>
        <taxon>Saccharomycetales</taxon>
        <taxon>Saccharomycetaceae</taxon>
        <taxon>Eremothecium</taxon>
    </lineage>
</organism>
<evidence type="ECO:0000313" key="3">
    <source>
        <dbReference type="EMBL" id="AET39950.1"/>
    </source>
</evidence>
<feature type="region of interest" description="Disordered" evidence="2">
    <location>
        <begin position="953"/>
        <end position="972"/>
    </location>
</feature>
<reference evidence="3 4" key="1">
    <citation type="journal article" date="2011" name="G3 (Bethesda)">
        <title>Genome evolution in the Eremothecium clade of the Saccharomyces complex revealed by comparative genomics.</title>
        <authorList>
            <person name="Wendland J."/>
            <person name="Walther A."/>
        </authorList>
    </citation>
    <scope>NUCLEOTIDE SEQUENCE [LARGE SCALE GENOMIC DNA]</scope>
    <source>
        <strain evidence="4">CBS 270.75 / DBVPG 7215 / KCTC 17166 / NRRL Y-17582</strain>
    </source>
</reference>
<dbReference type="eggNOG" id="ENOG502QSDX">
    <property type="taxonomic scope" value="Eukaryota"/>
</dbReference>
<dbReference type="GeneID" id="11471721"/>
<evidence type="ECO:0000256" key="2">
    <source>
        <dbReference type="SAM" id="MobiDB-lite"/>
    </source>
</evidence>
<evidence type="ECO:0000256" key="1">
    <source>
        <dbReference type="SAM" id="Coils"/>
    </source>
</evidence>
<evidence type="ECO:0008006" key="5">
    <source>
        <dbReference type="Google" id="ProtNLM"/>
    </source>
</evidence>
<feature type="coiled-coil region" evidence="1">
    <location>
        <begin position="693"/>
        <end position="728"/>
    </location>
</feature>
<dbReference type="HOGENOM" id="CLU_285457_0_0_1"/>
<proteinExistence type="predicted"/>
<keyword evidence="4" id="KW-1185">Reference proteome</keyword>
<feature type="compositionally biased region" description="Low complexity" evidence="2">
    <location>
        <begin position="953"/>
        <end position="969"/>
    </location>
</feature>
<dbReference type="FunCoup" id="I6ND08">
    <property type="interactions" value="242"/>
</dbReference>
<name>I6ND08_ERECY</name>
<sequence length="1118" mass="126202">MAVTTPVMGQGPKLSHTPPSRESNSGSPAGKFLRTLSGRSLRRFSRLKRNSNSAASAVTTFNATVKTIDEIEGNFWKLNEAVQEFTPSMDQKKRPSPLNLKMLSPPLTVERIVPDKGTWCELGTPIKMEPSLKEMSRPSPHKPLGLDLFRNRNSSGQWFFPRSQLEDHEYYHEEDSPTFLVMQRRESGNKVTTPGAKRFTENVCTICGEYLNALLAGERVIELSCEHQSHYQCYSALLESTLPNDRYPRCEGCLKECKPKEEEILNNMQSALLLTRTVATPRDSIKPYTLKLETTRFEKSLCSLYTPCEQLIKSTDVSSNGFRTPNGIADPHRLSYNRVEDDVTLDFPNSAATSKLIESPIDLDLGTESVKVNIIPQVNKVNVNEKSECVILPFVLSCYVPNIKVQQEAVVPENIADNNIQEKIIGHLYSKLGDIAIDSGKLRLFDRLQYSLDGNQWTPVVLYFFEKCLLLVQQGDSNFGDQDDDDQDTNTVRIIGKIPMNQLSSFHKYDPNTLILDLKSLSFPEVYLQSSDTSTGLITKWYFYLANTEKEVPVVQQTTNCWSTLPSYILDHIPKELISYNQLTGDGLGMPTNFDRLPSSENDTSTTGVAGSNDPGKLQIVVAVSLINCNKNLHTNEQLLEIIQRKLREIKNALNGEDLLGLVLISKSGIQQGRFYGMVSKHWESWDEIINELAVHNNESNNATKEKQEEQEDELAQLMQTCDRLLSTVDEPSEYLRHLVILGNDYDDIGTLPTHVGKKFEWTERYTNRILNEYRFSITHYVTANSYILLRNHVKGLTYNIDTQIVSQIADVDVQELLKNLHSKVINQLHVELKSFDPKTASFERIERNGQMTPCSSEESLSLQIGGLKPGDSKSILFEMRLATNRIKQYLGEFDYSHPTDSSTCNFQPQKPSVSLSLTECYYQTKFNNNRKKRANAIKVQFSFQHSSYSPLSSPPTTTFNQTTTKNKPSLLPTDPDNPLFIDIPLVAPLTPSRDSIFVTRQLQFLVIDALNKNVDQYLAASENHLPLMPQSTLRELVSVLFGISRNCVCTLPTYYKDLDNLLPIAPYTESLCTILEEIAQEYDLALSDNTATATATATPTPHPKWLHHARTLLNSLI</sequence>
<dbReference type="EMBL" id="CP002501">
    <property type="protein sequence ID" value="AET39950.1"/>
    <property type="molecule type" value="Genomic_DNA"/>
</dbReference>
<gene>
    <name evidence="3" type="ordered locus">Ecym_5177</name>
</gene>
<dbReference type="AlphaFoldDB" id="I6ND08"/>
<keyword evidence="1" id="KW-0175">Coiled coil</keyword>
<dbReference type="OrthoDB" id="299997at2759"/>
<protein>
    <recommendedName>
        <fullName evidence="5">RING-type domain-containing protein</fullName>
    </recommendedName>
</protein>
<dbReference type="STRING" id="931890.I6ND08"/>
<feature type="compositionally biased region" description="Polar residues" evidence="2">
    <location>
        <begin position="17"/>
        <end position="27"/>
    </location>
</feature>
<evidence type="ECO:0000313" key="4">
    <source>
        <dbReference type="Proteomes" id="UP000006790"/>
    </source>
</evidence>